<name>A0A1E8PZA7_9MYCO</name>
<evidence type="ECO:0000313" key="3">
    <source>
        <dbReference type="EMBL" id="OFJ51180.1"/>
    </source>
</evidence>
<dbReference type="InterPro" id="IPR005183">
    <property type="entry name" value="DUF305_CopM-like"/>
</dbReference>
<evidence type="ECO:0000256" key="1">
    <source>
        <dbReference type="SAM" id="SignalP"/>
    </source>
</evidence>
<keyword evidence="1" id="KW-0732">Signal</keyword>
<reference evidence="3 4" key="1">
    <citation type="submission" date="2016-09" db="EMBL/GenBank/DDBJ databases">
        <title>genome sequence of Mycobacterium sp. 739 SCH.</title>
        <authorList>
            <person name="Greninger A.L."/>
            <person name="Qin X."/>
            <person name="Jerome K."/>
            <person name="Vora S."/>
            <person name="Quinn K."/>
        </authorList>
    </citation>
    <scope>NUCLEOTIDE SEQUENCE [LARGE SCALE GENOMIC DNA]</scope>
    <source>
        <strain evidence="3 4">SCH</strain>
    </source>
</reference>
<organism evidence="3 4">
    <name type="scientific">Mycolicibacterium grossiae</name>
    <dbReference type="NCBI Taxonomy" id="1552759"/>
    <lineage>
        <taxon>Bacteria</taxon>
        <taxon>Bacillati</taxon>
        <taxon>Actinomycetota</taxon>
        <taxon>Actinomycetes</taxon>
        <taxon>Mycobacteriales</taxon>
        <taxon>Mycobacteriaceae</taxon>
        <taxon>Mycolicibacterium</taxon>
    </lineage>
</organism>
<dbReference type="Proteomes" id="UP000178953">
    <property type="component" value="Unassembled WGS sequence"/>
</dbReference>
<dbReference type="PANTHER" id="PTHR36933">
    <property type="entry name" value="SLL0788 PROTEIN"/>
    <property type="match status" value="1"/>
</dbReference>
<sequence length="218" mass="22208">MHAALTLGTALTAIALAVAGCSNSTTSSSGGSSSSAASASATTSSSSASASTQHNQADVTFAQNMIPHHRQAVEMSDMLLAKQGIDPHVVELANQIKAAQGPEIQTMQGWLSAWGAPAPSSSGAPMPGMDMPGMDHSTMAAMPGMMSDQDMAALQNAQGIAASKTFLTKMIAHHQGAIAMANTEINTGQNPDAIALAKSIATTQQQEITTMQNILSSL</sequence>
<evidence type="ECO:0000313" key="4">
    <source>
        <dbReference type="Proteomes" id="UP000178953"/>
    </source>
</evidence>
<dbReference type="InterPro" id="IPR012347">
    <property type="entry name" value="Ferritin-like"/>
</dbReference>
<proteinExistence type="predicted"/>
<comment type="caution">
    <text evidence="3">The sequence shown here is derived from an EMBL/GenBank/DDBJ whole genome shotgun (WGS) entry which is preliminary data.</text>
</comment>
<dbReference type="Gene3D" id="1.20.1260.10">
    <property type="match status" value="1"/>
</dbReference>
<protein>
    <submittedName>
        <fullName evidence="3">DUF305 domain-containing protein</fullName>
    </submittedName>
</protein>
<dbReference type="EMBL" id="MCHX01000076">
    <property type="protein sequence ID" value="OFJ51180.1"/>
    <property type="molecule type" value="Genomic_DNA"/>
</dbReference>
<feature type="signal peptide" evidence="1">
    <location>
        <begin position="1"/>
        <end position="19"/>
    </location>
</feature>
<accession>A0A1E8PZA7</accession>
<dbReference type="PANTHER" id="PTHR36933:SF1">
    <property type="entry name" value="SLL0788 PROTEIN"/>
    <property type="match status" value="1"/>
</dbReference>
<feature type="chain" id="PRO_5039397935" evidence="1">
    <location>
        <begin position="20"/>
        <end position="218"/>
    </location>
</feature>
<dbReference type="AlphaFoldDB" id="A0A1E8PZA7"/>
<gene>
    <name evidence="3" type="ORF">BEL07_24255</name>
</gene>
<evidence type="ECO:0000259" key="2">
    <source>
        <dbReference type="Pfam" id="PF03713"/>
    </source>
</evidence>
<dbReference type="Pfam" id="PF03713">
    <property type="entry name" value="DUF305"/>
    <property type="match status" value="1"/>
</dbReference>
<keyword evidence="4" id="KW-1185">Reference proteome</keyword>
<feature type="domain" description="DUF305" evidence="2">
    <location>
        <begin position="58"/>
        <end position="215"/>
    </location>
</feature>